<feature type="compositionally biased region" description="Polar residues" evidence="1">
    <location>
        <begin position="362"/>
        <end position="380"/>
    </location>
</feature>
<feature type="region of interest" description="Disordered" evidence="1">
    <location>
        <begin position="21"/>
        <end position="219"/>
    </location>
</feature>
<feature type="region of interest" description="Disordered" evidence="1">
    <location>
        <begin position="236"/>
        <end position="430"/>
    </location>
</feature>
<feature type="compositionally biased region" description="Polar residues" evidence="1">
    <location>
        <begin position="327"/>
        <end position="352"/>
    </location>
</feature>
<feature type="compositionally biased region" description="Polar residues" evidence="1">
    <location>
        <begin position="515"/>
        <end position="532"/>
    </location>
</feature>
<feature type="compositionally biased region" description="Basic and acidic residues" evidence="1">
    <location>
        <begin position="37"/>
        <end position="51"/>
    </location>
</feature>
<accession>A0A0J6YCT7</accession>
<evidence type="ECO:0000313" key="3">
    <source>
        <dbReference type="Proteomes" id="UP000054565"/>
    </source>
</evidence>
<protein>
    <submittedName>
        <fullName evidence="2">Uncharacterized protein</fullName>
    </submittedName>
</protein>
<sequence>MASAKGFLKLDKSRRDRIVEHSRIRGSSSEFPWSPPSRDHFGFNREEHREMTATPNNNNLMEGETTMRPLDKQNNPPNKPFTPSMSAAFNRTAKAPLTPKLAGYNSTHSNRKFQHADAPIPNTSRSSENTSHASGGLNSNITPRSGSRNSRRDALSASSSPSGTPSHAQNSIRSNVGNSSENPLTPRDNIGPSSRSSRPKSVVNGLLHGNPPSRPVSSCSGSLGAPMFFHADDARSTISSHEADPKQSHGNIQPNGRYFTYANGVAEGSRSSSDRRPGPTKGKTQSGGVPTALRSPIASPRLQNAQPLLSSPKEPTTNPRESKRSSLHSSHPQESPLLQTPRLNPTSPGSRSHCSHVKSPSIDGSQCFRQTRPHITSPTSHPILVAGDHGNASSAYHSPLPDSNRSSTSGDILHPFPRVGSPSKEDSNNNLQNANELAANARTERKVLDLEISNSSLLAINRTLEREMRRQNAELRRYRRLSRAGRLSITTSHRPVSGGGLSIVSETDNGAGDESFNSLNYITSESENGASSSEDETRSPDGGVEGEEQPRARDEKHLLDDLARHQQLLIDSQKLSQSIGRCLEWTESLITEGRKALEYQVYISDIEIGGRVLAHDDIDEDWQGGKALLSPTTEVPGFPDERYIADDTVLANLPLSDGDVHEG</sequence>
<dbReference type="PANTHER" id="PTHR38701:SF1">
    <property type="entry name" value="UP-REGULATED DURING SEPTATION PROTEIN 1 DOMAIN-CONTAINING PROTEIN"/>
    <property type="match status" value="1"/>
</dbReference>
<gene>
    <name evidence="2" type="ORF">CIRG_06192</name>
</gene>
<dbReference type="AlphaFoldDB" id="A0A0J6YCT7"/>
<dbReference type="STRING" id="404692.A0A0J6YCT7"/>
<proteinExistence type="predicted"/>
<feature type="compositionally biased region" description="Basic and acidic residues" evidence="1">
    <location>
        <begin position="236"/>
        <end position="247"/>
    </location>
</feature>
<feature type="region of interest" description="Disordered" evidence="1">
    <location>
        <begin position="489"/>
        <end position="552"/>
    </location>
</feature>
<feature type="compositionally biased region" description="Polar residues" evidence="1">
    <location>
        <begin position="121"/>
        <end position="146"/>
    </location>
</feature>
<feature type="compositionally biased region" description="Low complexity" evidence="1">
    <location>
        <begin position="155"/>
        <end position="168"/>
    </location>
</feature>
<feature type="compositionally biased region" description="Polar residues" evidence="1">
    <location>
        <begin position="169"/>
        <end position="183"/>
    </location>
</feature>
<feature type="compositionally biased region" description="Polar residues" evidence="1">
    <location>
        <begin position="72"/>
        <end position="89"/>
    </location>
</feature>
<feature type="compositionally biased region" description="Low complexity" evidence="1">
    <location>
        <begin position="192"/>
        <end position="203"/>
    </location>
</feature>
<name>A0A0J6YCT7_COCIT</name>
<feature type="compositionally biased region" description="Polar residues" evidence="1">
    <location>
        <begin position="301"/>
        <end position="319"/>
    </location>
</feature>
<dbReference type="EMBL" id="DS028096">
    <property type="protein sequence ID" value="KMP06511.1"/>
    <property type="molecule type" value="Genomic_DNA"/>
</dbReference>
<evidence type="ECO:0000313" key="2">
    <source>
        <dbReference type="EMBL" id="KMP06511.1"/>
    </source>
</evidence>
<feature type="compositionally biased region" description="Polar residues" evidence="1">
    <location>
        <begin position="391"/>
        <end position="410"/>
    </location>
</feature>
<dbReference type="PANTHER" id="PTHR38701">
    <property type="entry name" value="CHROMOSOME 8, WHOLE GENOME SHOTGUN SEQUENCE"/>
    <property type="match status" value="1"/>
</dbReference>
<dbReference type="Proteomes" id="UP000054565">
    <property type="component" value="Unassembled WGS sequence"/>
</dbReference>
<evidence type="ECO:0000256" key="1">
    <source>
        <dbReference type="SAM" id="MobiDB-lite"/>
    </source>
</evidence>
<reference evidence="3" key="1">
    <citation type="journal article" date="2010" name="Genome Res.">
        <title>Population genomic sequencing of Coccidioides fungi reveals recent hybridization and transposon control.</title>
        <authorList>
            <person name="Neafsey D.E."/>
            <person name="Barker B.M."/>
            <person name="Sharpton T.J."/>
            <person name="Stajich J.E."/>
            <person name="Park D.J."/>
            <person name="Whiston E."/>
            <person name="Hung C.-Y."/>
            <person name="McMahan C."/>
            <person name="White J."/>
            <person name="Sykes S."/>
            <person name="Heiman D."/>
            <person name="Young S."/>
            <person name="Zeng Q."/>
            <person name="Abouelleil A."/>
            <person name="Aftuck L."/>
            <person name="Bessette D."/>
            <person name="Brown A."/>
            <person name="FitzGerald M."/>
            <person name="Lui A."/>
            <person name="Macdonald J.P."/>
            <person name="Priest M."/>
            <person name="Orbach M.J."/>
            <person name="Galgiani J.N."/>
            <person name="Kirkland T.N."/>
            <person name="Cole G.T."/>
            <person name="Birren B.W."/>
            <person name="Henn M.R."/>
            <person name="Taylor J.W."/>
            <person name="Rounsley S.D."/>
        </authorList>
    </citation>
    <scope>NUCLEOTIDE SEQUENCE [LARGE SCALE GENOMIC DNA]</scope>
    <source>
        <strain evidence="3">RMSCC 2394</strain>
    </source>
</reference>
<organism evidence="2 3">
    <name type="scientific">Coccidioides immitis RMSCC 2394</name>
    <dbReference type="NCBI Taxonomy" id="404692"/>
    <lineage>
        <taxon>Eukaryota</taxon>
        <taxon>Fungi</taxon>
        <taxon>Dikarya</taxon>
        <taxon>Ascomycota</taxon>
        <taxon>Pezizomycotina</taxon>
        <taxon>Eurotiomycetes</taxon>
        <taxon>Eurotiomycetidae</taxon>
        <taxon>Onygenales</taxon>
        <taxon>Onygenaceae</taxon>
        <taxon>Coccidioides</taxon>
    </lineage>
</organism>
<dbReference type="OrthoDB" id="2555519at2759"/>